<evidence type="ECO:0000256" key="5">
    <source>
        <dbReference type="SAM" id="Phobius"/>
    </source>
</evidence>
<feature type="transmembrane region" description="Helical" evidence="5">
    <location>
        <begin position="325"/>
        <end position="344"/>
    </location>
</feature>
<feature type="transmembrane region" description="Helical" evidence="5">
    <location>
        <begin position="7"/>
        <end position="27"/>
    </location>
</feature>
<dbReference type="InterPro" id="IPR037185">
    <property type="entry name" value="EmrE-like"/>
</dbReference>
<evidence type="ECO:0000256" key="4">
    <source>
        <dbReference type="ARBA" id="ARBA00023136"/>
    </source>
</evidence>
<name>A0A4Y1R0W9_PRUDU</name>
<feature type="transmembrane region" description="Helical" evidence="5">
    <location>
        <begin position="39"/>
        <end position="59"/>
    </location>
</feature>
<proteinExistence type="predicted"/>
<feature type="transmembrane region" description="Helical" evidence="5">
    <location>
        <begin position="185"/>
        <end position="205"/>
    </location>
</feature>
<dbReference type="SUPFAM" id="SSF103481">
    <property type="entry name" value="Multidrug resistance efflux transporter EmrE"/>
    <property type="match status" value="1"/>
</dbReference>
<dbReference type="PANTHER" id="PTHR31218">
    <property type="entry name" value="WAT1-RELATED PROTEIN"/>
    <property type="match status" value="1"/>
</dbReference>
<feature type="transmembrane region" description="Helical" evidence="5">
    <location>
        <begin position="133"/>
        <end position="153"/>
    </location>
</feature>
<protein>
    <submittedName>
        <fullName evidence="6">Nodulin MtN21 /EamA-like transporter family protein</fullName>
    </submittedName>
</protein>
<accession>A0A4Y1R0W9</accession>
<dbReference type="EMBL" id="AP019298">
    <property type="protein sequence ID" value="BBG97750.1"/>
    <property type="molecule type" value="Genomic_DNA"/>
</dbReference>
<evidence type="ECO:0000313" key="6">
    <source>
        <dbReference type="EMBL" id="BBG97750.1"/>
    </source>
</evidence>
<keyword evidence="2 5" id="KW-0812">Transmembrane</keyword>
<dbReference type="AlphaFoldDB" id="A0A4Y1R0W9"/>
<reference evidence="6" key="1">
    <citation type="journal article" date="2019" name="Science">
        <title>Mutation of a bHLH transcription factor allowed almond domestication.</title>
        <authorList>
            <person name="Sanchez-Perez R."/>
            <person name="Pavan S."/>
            <person name="Mazzeo R."/>
            <person name="Moldovan C."/>
            <person name="Aiese Cigliano R."/>
            <person name="Del Cueto J."/>
            <person name="Ricciardi F."/>
            <person name="Lotti C."/>
            <person name="Ricciardi L."/>
            <person name="Dicenta F."/>
            <person name="Lopez-Marques R.L."/>
            <person name="Lindberg Moller B."/>
        </authorList>
    </citation>
    <scope>NUCLEOTIDE SEQUENCE</scope>
</reference>
<dbReference type="GO" id="GO:0022857">
    <property type="term" value="F:transmembrane transporter activity"/>
    <property type="evidence" value="ECO:0007669"/>
    <property type="project" value="InterPro"/>
</dbReference>
<organism evidence="6">
    <name type="scientific">Prunus dulcis</name>
    <name type="common">Almond</name>
    <name type="synonym">Amygdalus dulcis</name>
    <dbReference type="NCBI Taxonomy" id="3755"/>
    <lineage>
        <taxon>Eukaryota</taxon>
        <taxon>Viridiplantae</taxon>
        <taxon>Streptophyta</taxon>
        <taxon>Embryophyta</taxon>
        <taxon>Tracheophyta</taxon>
        <taxon>Spermatophyta</taxon>
        <taxon>Magnoliopsida</taxon>
        <taxon>eudicotyledons</taxon>
        <taxon>Gunneridae</taxon>
        <taxon>Pentapetalae</taxon>
        <taxon>rosids</taxon>
        <taxon>fabids</taxon>
        <taxon>Rosales</taxon>
        <taxon>Rosaceae</taxon>
        <taxon>Amygdaloideae</taxon>
        <taxon>Amygdaleae</taxon>
        <taxon>Prunus</taxon>
    </lineage>
</organism>
<dbReference type="InterPro" id="IPR030184">
    <property type="entry name" value="WAT1-related"/>
</dbReference>
<sequence length="376" mass="41545">MNCCEQWKPIVAMLVINFALAMVNVLLKKTLDQGLNHLIIVTYRQSISAVFLAPIAFFWKKKQTGAYISNHMPTFLQCSYWGNIHTILISYWTSIHLCDIFLCLHQHGACFHLPIGSTIWVKLEKVNIKSKGGVAKILGALICIAGALSLTLYKGMPLTNPNSQDTTQMQNHANTMTSAKKTGRWAVGSVLLLVGCLLWSSWFLIQAKIGKSYPFQYSSTAILSFFGAIQAAILYLITERNLTMSMLAMKGKLEILSVTYALAHVFDSIRFSCVCSTQGAVGSGLCYVGMSWCVKQKGALFTAAFTPTIQIFVAMVDFSFFHEQIYLGSVVGSVLVIIGMYILLWGKSNDPKLIVIKHTQAAEDEDAECGPIPQNK</sequence>
<dbReference type="GO" id="GO:0016020">
    <property type="term" value="C:membrane"/>
    <property type="evidence" value="ECO:0007669"/>
    <property type="project" value="InterPro"/>
</dbReference>
<comment type="subcellular location">
    <subcellularLocation>
        <location evidence="1">Membrane</location>
        <topology evidence="1">Multi-pass membrane protein</topology>
    </subcellularLocation>
</comment>
<evidence type="ECO:0000256" key="2">
    <source>
        <dbReference type="ARBA" id="ARBA00022692"/>
    </source>
</evidence>
<keyword evidence="4 5" id="KW-0472">Membrane</keyword>
<gene>
    <name evidence="6" type="ORF">Prudu_006971</name>
</gene>
<keyword evidence="3 5" id="KW-1133">Transmembrane helix</keyword>
<feature type="transmembrane region" description="Helical" evidence="5">
    <location>
        <begin position="217"/>
        <end position="237"/>
    </location>
</feature>
<evidence type="ECO:0000256" key="3">
    <source>
        <dbReference type="ARBA" id="ARBA00022989"/>
    </source>
</evidence>
<evidence type="ECO:0000256" key="1">
    <source>
        <dbReference type="ARBA" id="ARBA00004141"/>
    </source>
</evidence>